<evidence type="ECO:0000256" key="4">
    <source>
        <dbReference type="ARBA" id="ARBA00022692"/>
    </source>
</evidence>
<name>A0AAV5AL64_9AGAM</name>
<keyword evidence="14" id="KW-1185">Reference proteome</keyword>
<dbReference type="EC" id="3.4.26.1" evidence="10"/>
<dbReference type="GO" id="GO:0004222">
    <property type="term" value="F:metalloendopeptidase activity"/>
    <property type="evidence" value="ECO:0007669"/>
    <property type="project" value="InterPro"/>
</dbReference>
<dbReference type="InterPro" id="IPR039731">
    <property type="entry name" value="Rce1"/>
</dbReference>
<evidence type="ECO:0000256" key="3">
    <source>
        <dbReference type="ARBA" id="ARBA00022670"/>
    </source>
</evidence>
<evidence type="ECO:0000256" key="11">
    <source>
        <dbReference type="SAM" id="Phobius"/>
    </source>
</evidence>
<evidence type="ECO:0000259" key="12">
    <source>
        <dbReference type="Pfam" id="PF02517"/>
    </source>
</evidence>
<feature type="domain" description="CAAX prenyl protease 2/Lysostaphin resistance protein A-like" evidence="12">
    <location>
        <begin position="135"/>
        <end position="183"/>
    </location>
</feature>
<reference evidence="13" key="1">
    <citation type="submission" date="2021-10" db="EMBL/GenBank/DDBJ databases">
        <title>De novo Genome Assembly of Clathrus columnatus (Basidiomycota, Fungi) Using Illumina and Nanopore Sequence Data.</title>
        <authorList>
            <person name="Ogiso-Tanaka E."/>
            <person name="Itagaki H."/>
            <person name="Hosoya T."/>
            <person name="Hosaka K."/>
        </authorList>
    </citation>
    <scope>NUCLEOTIDE SEQUENCE</scope>
    <source>
        <strain evidence="13">MO-923</strain>
    </source>
</reference>
<evidence type="ECO:0000313" key="14">
    <source>
        <dbReference type="Proteomes" id="UP001050691"/>
    </source>
</evidence>
<dbReference type="AlphaFoldDB" id="A0AAV5AL64"/>
<dbReference type="PANTHER" id="PTHR13046:SF0">
    <property type="entry name" value="CAAX PRENYL PROTEASE 2"/>
    <property type="match status" value="1"/>
</dbReference>
<dbReference type="Proteomes" id="UP001050691">
    <property type="component" value="Unassembled WGS sequence"/>
</dbReference>
<evidence type="ECO:0000256" key="2">
    <source>
        <dbReference type="ARBA" id="ARBA00006897"/>
    </source>
</evidence>
<evidence type="ECO:0000256" key="9">
    <source>
        <dbReference type="ARBA" id="ARBA00047280"/>
    </source>
</evidence>
<evidence type="ECO:0000256" key="8">
    <source>
        <dbReference type="ARBA" id="ARBA00023136"/>
    </source>
</evidence>
<keyword evidence="7 11" id="KW-1133">Transmembrane helix</keyword>
<keyword evidence="8 11" id="KW-0472">Membrane</keyword>
<keyword evidence="3" id="KW-0645">Protease</keyword>
<sequence>MALLSSFQAFCISTFISVSYVAGLYISKSARISYNGKSIQRDRDNDEVIRARLKAVYLSTCLNCAVIYWCMASDERAGSIWTTLKALGFVSSKSTIKAHFLIPILYTGPFVAQYLSKTLPFQANWSLKEDIFPIFTTWIGFRNYIAAPISEEIVFRACLLTVARMSQKGWYQMLFATPLWFGFGN</sequence>
<keyword evidence="6" id="KW-0256">Endoplasmic reticulum</keyword>
<evidence type="ECO:0000313" key="13">
    <source>
        <dbReference type="EMBL" id="GJJ15165.1"/>
    </source>
</evidence>
<evidence type="ECO:0000256" key="5">
    <source>
        <dbReference type="ARBA" id="ARBA00022801"/>
    </source>
</evidence>
<dbReference type="GO" id="GO:0005789">
    <property type="term" value="C:endoplasmic reticulum membrane"/>
    <property type="evidence" value="ECO:0007669"/>
    <property type="project" value="UniProtKB-SubCell"/>
</dbReference>
<comment type="subcellular location">
    <subcellularLocation>
        <location evidence="1">Endoplasmic reticulum membrane</location>
        <topology evidence="1">Multi-pass membrane protein</topology>
    </subcellularLocation>
</comment>
<evidence type="ECO:0000256" key="6">
    <source>
        <dbReference type="ARBA" id="ARBA00022824"/>
    </source>
</evidence>
<feature type="transmembrane region" description="Helical" evidence="11">
    <location>
        <begin position="6"/>
        <end position="27"/>
    </location>
</feature>
<dbReference type="EMBL" id="BPWL01000010">
    <property type="protein sequence ID" value="GJJ15165.1"/>
    <property type="molecule type" value="Genomic_DNA"/>
</dbReference>
<comment type="catalytic activity">
    <reaction evidence="9">
        <text>Hydrolyzes the peptide bond -P2-(S-farnesyl or geranylgeranyl)C-P1'-P2'-P3'-COOH where P1' and P2' are amino acids with aliphatic sidechains and P3' is any C-terminal residue.</text>
        <dbReference type="EC" id="3.4.26.1"/>
    </reaction>
</comment>
<dbReference type="InterPro" id="IPR003675">
    <property type="entry name" value="Rce1/LyrA-like_dom"/>
</dbReference>
<dbReference type="Pfam" id="PF02517">
    <property type="entry name" value="Rce1-like"/>
    <property type="match status" value="1"/>
</dbReference>
<proteinExistence type="inferred from homology"/>
<comment type="similarity">
    <text evidence="2">Belongs to the peptidase U48 family.</text>
</comment>
<dbReference type="GO" id="GO:0071586">
    <property type="term" value="P:CAAX-box protein processing"/>
    <property type="evidence" value="ECO:0007669"/>
    <property type="project" value="InterPro"/>
</dbReference>
<organism evidence="13 14">
    <name type="scientific">Clathrus columnatus</name>
    <dbReference type="NCBI Taxonomy" id="1419009"/>
    <lineage>
        <taxon>Eukaryota</taxon>
        <taxon>Fungi</taxon>
        <taxon>Dikarya</taxon>
        <taxon>Basidiomycota</taxon>
        <taxon>Agaricomycotina</taxon>
        <taxon>Agaricomycetes</taxon>
        <taxon>Phallomycetidae</taxon>
        <taxon>Phallales</taxon>
        <taxon>Clathraceae</taxon>
        <taxon>Clathrus</taxon>
    </lineage>
</organism>
<keyword evidence="4 11" id="KW-0812">Transmembrane</keyword>
<dbReference type="PANTHER" id="PTHR13046">
    <property type="entry name" value="PROTEASE U48 CAAX PRENYL PROTEASE RCE1"/>
    <property type="match status" value="1"/>
</dbReference>
<accession>A0AAV5AL64</accession>
<evidence type="ECO:0000256" key="10">
    <source>
        <dbReference type="ARBA" id="ARBA00049729"/>
    </source>
</evidence>
<protein>
    <recommendedName>
        <fullName evidence="10">intramembrane prenyl-peptidase Rce1</fullName>
        <ecNumber evidence="10">3.4.26.1</ecNumber>
    </recommendedName>
</protein>
<evidence type="ECO:0000256" key="7">
    <source>
        <dbReference type="ARBA" id="ARBA00022989"/>
    </source>
</evidence>
<keyword evidence="5" id="KW-0378">Hydrolase</keyword>
<gene>
    <name evidence="13" type="ORF">Clacol_009440</name>
</gene>
<comment type="caution">
    <text evidence="13">The sequence shown here is derived from an EMBL/GenBank/DDBJ whole genome shotgun (WGS) entry which is preliminary data.</text>
</comment>
<evidence type="ECO:0000256" key="1">
    <source>
        <dbReference type="ARBA" id="ARBA00004477"/>
    </source>
</evidence>